<gene>
    <name evidence="1" type="ORF">JTE90_009049</name>
</gene>
<sequence>MVNISTGVDETEVLWGGVTSVCGGACFQERDLLAQTKWEETKQKGVAREKEEACLIVESFSWFVDQLARVSSSKGGATLTEGGAHVLIDATPIIEEERT</sequence>
<organism evidence="1 2">
    <name type="scientific">Oedothorax gibbosus</name>
    <dbReference type="NCBI Taxonomy" id="931172"/>
    <lineage>
        <taxon>Eukaryota</taxon>
        <taxon>Metazoa</taxon>
        <taxon>Ecdysozoa</taxon>
        <taxon>Arthropoda</taxon>
        <taxon>Chelicerata</taxon>
        <taxon>Arachnida</taxon>
        <taxon>Araneae</taxon>
        <taxon>Araneomorphae</taxon>
        <taxon>Entelegynae</taxon>
        <taxon>Araneoidea</taxon>
        <taxon>Linyphiidae</taxon>
        <taxon>Erigoninae</taxon>
        <taxon>Oedothorax</taxon>
    </lineage>
</organism>
<dbReference type="EMBL" id="JAFNEN010000070">
    <property type="protein sequence ID" value="KAG8196417.1"/>
    <property type="molecule type" value="Genomic_DNA"/>
</dbReference>
<accession>A0AAV6VIP3</accession>
<reference evidence="1 2" key="1">
    <citation type="journal article" date="2022" name="Nat. Ecol. Evol.">
        <title>A masculinizing supergene underlies an exaggerated male reproductive morph in a spider.</title>
        <authorList>
            <person name="Hendrickx F."/>
            <person name="De Corte Z."/>
            <person name="Sonet G."/>
            <person name="Van Belleghem S.M."/>
            <person name="Kostlbacher S."/>
            <person name="Vangestel C."/>
        </authorList>
    </citation>
    <scope>NUCLEOTIDE SEQUENCE [LARGE SCALE GENOMIC DNA]</scope>
    <source>
        <strain evidence="1">W744_W776</strain>
    </source>
</reference>
<evidence type="ECO:0000313" key="1">
    <source>
        <dbReference type="EMBL" id="KAG8196417.1"/>
    </source>
</evidence>
<dbReference type="Proteomes" id="UP000827092">
    <property type="component" value="Unassembled WGS sequence"/>
</dbReference>
<protein>
    <submittedName>
        <fullName evidence="1">Uncharacterized protein</fullName>
    </submittedName>
</protein>
<proteinExistence type="predicted"/>
<keyword evidence="2" id="KW-1185">Reference proteome</keyword>
<evidence type="ECO:0000313" key="2">
    <source>
        <dbReference type="Proteomes" id="UP000827092"/>
    </source>
</evidence>
<comment type="caution">
    <text evidence="1">The sequence shown here is derived from an EMBL/GenBank/DDBJ whole genome shotgun (WGS) entry which is preliminary data.</text>
</comment>
<name>A0AAV6VIP3_9ARAC</name>
<dbReference type="AlphaFoldDB" id="A0AAV6VIP3"/>